<gene>
    <name evidence="1" type="ORF">GCM10023191_023040</name>
</gene>
<organism evidence="1 2">
    <name type="scientific">Actinoallomurus oryzae</name>
    <dbReference type="NCBI Taxonomy" id="502180"/>
    <lineage>
        <taxon>Bacteria</taxon>
        <taxon>Bacillati</taxon>
        <taxon>Actinomycetota</taxon>
        <taxon>Actinomycetes</taxon>
        <taxon>Streptosporangiales</taxon>
        <taxon>Thermomonosporaceae</taxon>
        <taxon>Actinoallomurus</taxon>
    </lineage>
</organism>
<evidence type="ECO:0000313" key="1">
    <source>
        <dbReference type="EMBL" id="GAA4490610.1"/>
    </source>
</evidence>
<reference evidence="2" key="1">
    <citation type="journal article" date="2019" name="Int. J. Syst. Evol. Microbiol.">
        <title>The Global Catalogue of Microorganisms (GCM) 10K type strain sequencing project: providing services to taxonomists for standard genome sequencing and annotation.</title>
        <authorList>
            <consortium name="The Broad Institute Genomics Platform"/>
            <consortium name="The Broad Institute Genome Sequencing Center for Infectious Disease"/>
            <person name="Wu L."/>
            <person name="Ma J."/>
        </authorList>
    </citation>
    <scope>NUCLEOTIDE SEQUENCE [LARGE SCALE GENOMIC DNA]</scope>
    <source>
        <strain evidence="2">JCM 17933</strain>
    </source>
</reference>
<evidence type="ECO:0000313" key="2">
    <source>
        <dbReference type="Proteomes" id="UP001500503"/>
    </source>
</evidence>
<dbReference type="Proteomes" id="UP001500503">
    <property type="component" value="Unassembled WGS sequence"/>
</dbReference>
<keyword evidence="2" id="KW-1185">Reference proteome</keyword>
<dbReference type="EMBL" id="BAABHF010000016">
    <property type="protein sequence ID" value="GAA4490610.1"/>
    <property type="molecule type" value="Genomic_DNA"/>
</dbReference>
<proteinExistence type="predicted"/>
<name>A0ABP8PSZ9_9ACTN</name>
<comment type="caution">
    <text evidence="1">The sequence shown here is derived from an EMBL/GenBank/DDBJ whole genome shotgun (WGS) entry which is preliminary data.</text>
</comment>
<sequence length="113" mass="12813">MLRHQLTILQRQSAKPAFTPADRFLLTGLLHRLPTDKLRQLHLLVRPDTILHWHRRALTGPILRRFAGECPRPVGRKLNTTDGSPRAPDYRLRFADLRKLKGGPIASGLITVG</sequence>
<accession>A0ABP8PSZ9</accession>
<evidence type="ECO:0008006" key="3">
    <source>
        <dbReference type="Google" id="ProtNLM"/>
    </source>
</evidence>
<protein>
    <recommendedName>
        <fullName evidence="3">Integrase</fullName>
    </recommendedName>
</protein>